<feature type="transmembrane region" description="Helical" evidence="1">
    <location>
        <begin position="317"/>
        <end position="342"/>
    </location>
</feature>
<feature type="transmembrane region" description="Helical" evidence="1">
    <location>
        <begin position="35"/>
        <end position="52"/>
    </location>
</feature>
<dbReference type="RefSeq" id="WP_115473152.1">
    <property type="nucleotide sequence ID" value="NZ_JABFHU010000003.1"/>
</dbReference>
<feature type="transmembrane region" description="Helical" evidence="1">
    <location>
        <begin position="156"/>
        <end position="175"/>
    </location>
</feature>
<evidence type="ECO:0008006" key="4">
    <source>
        <dbReference type="Google" id="ProtNLM"/>
    </source>
</evidence>
<name>A0A5M5XDC3_BACFG</name>
<keyword evidence="1" id="KW-0472">Membrane</keyword>
<reference evidence="2 3" key="1">
    <citation type="journal article" date="2019" name="Nat. Med.">
        <title>A library of human gut bacterial isolates paired with longitudinal multiomics data enables mechanistic microbiome research.</title>
        <authorList>
            <person name="Poyet M."/>
            <person name="Groussin M."/>
            <person name="Gibbons S.M."/>
            <person name="Avila-Pacheco J."/>
            <person name="Jiang X."/>
            <person name="Kearney S.M."/>
            <person name="Perrotta A.R."/>
            <person name="Berdy B."/>
            <person name="Zhao S."/>
            <person name="Lieberman T.D."/>
            <person name="Swanson P.K."/>
            <person name="Smith M."/>
            <person name="Roesemann S."/>
            <person name="Alexander J.E."/>
            <person name="Rich S.A."/>
            <person name="Livny J."/>
            <person name="Vlamakis H."/>
            <person name="Clish C."/>
            <person name="Bullock K."/>
            <person name="Deik A."/>
            <person name="Scott J."/>
            <person name="Pierce K.A."/>
            <person name="Xavier R.J."/>
            <person name="Alm E.J."/>
        </authorList>
    </citation>
    <scope>NUCLEOTIDE SEQUENCE [LARGE SCALE GENOMIC DNA]</scope>
    <source>
        <strain evidence="2 3">BIOML-A1</strain>
    </source>
</reference>
<keyword evidence="1" id="KW-0812">Transmembrane</keyword>
<comment type="caution">
    <text evidence="2">The sequence shown here is derived from an EMBL/GenBank/DDBJ whole genome shotgun (WGS) entry which is preliminary data.</text>
</comment>
<feature type="transmembrane region" description="Helical" evidence="1">
    <location>
        <begin position="362"/>
        <end position="387"/>
    </location>
</feature>
<feature type="transmembrane region" description="Helical" evidence="1">
    <location>
        <begin position="94"/>
        <end position="113"/>
    </location>
</feature>
<keyword evidence="1" id="KW-1133">Transmembrane helix</keyword>
<proteinExistence type="predicted"/>
<protein>
    <recommendedName>
        <fullName evidence="4">O-antigen ligase domain-containing protein</fullName>
    </recommendedName>
</protein>
<sequence>MKVIMPRCKIKLFLVGFYIFTIGVCFMSIPGIPIFMNRFIQLIGINLILLVFIKRMSYRGINGYLGLIFCLFILWQIIIIARDDKFSLWNFQRYLFTPGYLLYLAPIMIYKIADLSNFKYILFLVLCLYKTFVFFIVLLFPFIIMGGNSGLNCYESLNASLATATLFGILIQNYLNKEGKRWLFVASILALIIALILGRRSIIITYLVTIVFYQLYRYKYVLVSFKHKLKVVLVWLFIGVSLFLFLKFLGPVLFGRLFDRMMDDTRSVVELSFFADIIPGSYEFWVGRGISGTYYAPGIEENGTDYREHIESGYLELILKGGGTFVLLYLLLTIPAVILGLFYSKNNFCRLAAIYCIIYSGFLYGIGSYFSFGIRYLLLIYCVLICYKKTYRGMSDYEISNIIK</sequence>
<evidence type="ECO:0000313" key="3">
    <source>
        <dbReference type="Proteomes" id="UP000429838"/>
    </source>
</evidence>
<feature type="transmembrane region" description="Helical" evidence="1">
    <location>
        <begin position="120"/>
        <end position="144"/>
    </location>
</feature>
<dbReference type="AlphaFoldDB" id="A0A5M5XDC3"/>
<feature type="transmembrane region" description="Helical" evidence="1">
    <location>
        <begin position="12"/>
        <end position="29"/>
    </location>
</feature>
<feature type="transmembrane region" description="Helical" evidence="1">
    <location>
        <begin position="182"/>
        <end position="213"/>
    </location>
</feature>
<evidence type="ECO:0000256" key="1">
    <source>
        <dbReference type="SAM" id="Phobius"/>
    </source>
</evidence>
<accession>A0A5M5XDC3</accession>
<evidence type="ECO:0000313" key="2">
    <source>
        <dbReference type="EMBL" id="KAA5206914.1"/>
    </source>
</evidence>
<feature type="transmembrane region" description="Helical" evidence="1">
    <location>
        <begin position="233"/>
        <end position="254"/>
    </location>
</feature>
<gene>
    <name evidence="2" type="ORF">F2Z25_13630</name>
</gene>
<feature type="transmembrane region" description="Helical" evidence="1">
    <location>
        <begin position="64"/>
        <end position="82"/>
    </location>
</feature>
<organism evidence="2 3">
    <name type="scientific">Bacteroides fragilis</name>
    <dbReference type="NCBI Taxonomy" id="817"/>
    <lineage>
        <taxon>Bacteria</taxon>
        <taxon>Pseudomonadati</taxon>
        <taxon>Bacteroidota</taxon>
        <taxon>Bacteroidia</taxon>
        <taxon>Bacteroidales</taxon>
        <taxon>Bacteroidaceae</taxon>
        <taxon>Bacteroides</taxon>
    </lineage>
</organism>
<dbReference type="EMBL" id="VWAQ01000011">
    <property type="protein sequence ID" value="KAA5206914.1"/>
    <property type="molecule type" value="Genomic_DNA"/>
</dbReference>
<dbReference type="Proteomes" id="UP000429838">
    <property type="component" value="Unassembled WGS sequence"/>
</dbReference>